<evidence type="ECO:0000256" key="1">
    <source>
        <dbReference type="SAM" id="MobiDB-lite"/>
    </source>
</evidence>
<comment type="caution">
    <text evidence="4">The sequence shown here is derived from an EMBL/GenBank/DDBJ whole genome shotgun (WGS) entry which is preliminary data.</text>
</comment>
<dbReference type="Proteomes" id="UP000276232">
    <property type="component" value="Unassembled WGS sequence"/>
</dbReference>
<dbReference type="CDD" id="cd12797">
    <property type="entry name" value="M23_peptidase"/>
    <property type="match status" value="1"/>
</dbReference>
<dbReference type="InterPro" id="IPR050570">
    <property type="entry name" value="Cell_wall_metabolism_enzyme"/>
</dbReference>
<keyword evidence="5" id="KW-1185">Reference proteome</keyword>
<evidence type="ECO:0000256" key="2">
    <source>
        <dbReference type="SAM" id="SignalP"/>
    </source>
</evidence>
<dbReference type="Pfam" id="PF01551">
    <property type="entry name" value="Peptidase_M23"/>
    <property type="match status" value="1"/>
</dbReference>
<dbReference type="EMBL" id="RJKN01000002">
    <property type="protein sequence ID" value="ROP45057.1"/>
    <property type="molecule type" value="Genomic_DNA"/>
</dbReference>
<keyword evidence="2" id="KW-0732">Signal</keyword>
<dbReference type="Gene3D" id="2.70.70.10">
    <property type="entry name" value="Glucose Permease (Domain IIA)"/>
    <property type="match status" value="1"/>
</dbReference>
<dbReference type="InterPro" id="IPR011055">
    <property type="entry name" value="Dup_hybrid_motif"/>
</dbReference>
<evidence type="ECO:0000313" key="5">
    <source>
        <dbReference type="Proteomes" id="UP000276232"/>
    </source>
</evidence>
<evidence type="ECO:0000259" key="3">
    <source>
        <dbReference type="Pfam" id="PF01551"/>
    </source>
</evidence>
<dbReference type="PANTHER" id="PTHR21666:SF270">
    <property type="entry name" value="MUREIN HYDROLASE ACTIVATOR ENVC"/>
    <property type="match status" value="1"/>
</dbReference>
<dbReference type="GO" id="GO:0004222">
    <property type="term" value="F:metalloendopeptidase activity"/>
    <property type="evidence" value="ECO:0007669"/>
    <property type="project" value="TreeGrafter"/>
</dbReference>
<gene>
    <name evidence="4" type="ORF">EDC03_1187</name>
</gene>
<dbReference type="SUPFAM" id="SSF51261">
    <property type="entry name" value="Duplicated hybrid motif"/>
    <property type="match status" value="1"/>
</dbReference>
<dbReference type="AlphaFoldDB" id="A0A3N1HRD3"/>
<name>A0A3N1HRD3_9ACTN</name>
<feature type="signal peptide" evidence="2">
    <location>
        <begin position="1"/>
        <end position="49"/>
    </location>
</feature>
<feature type="region of interest" description="Disordered" evidence="1">
    <location>
        <begin position="1"/>
        <end position="23"/>
    </location>
</feature>
<reference evidence="4 5" key="1">
    <citation type="journal article" date="2015" name="Stand. Genomic Sci.">
        <title>Genomic Encyclopedia of Bacterial and Archaeal Type Strains, Phase III: the genomes of soil and plant-associated and newly described type strains.</title>
        <authorList>
            <person name="Whitman W.B."/>
            <person name="Woyke T."/>
            <person name="Klenk H.P."/>
            <person name="Zhou Y."/>
            <person name="Lilburn T.G."/>
            <person name="Beck B.J."/>
            <person name="De Vos P."/>
            <person name="Vandamme P."/>
            <person name="Eisen J.A."/>
            <person name="Garrity G."/>
            <person name="Hugenholtz P."/>
            <person name="Kyrpides N.C."/>
        </authorList>
    </citation>
    <scope>NUCLEOTIDE SEQUENCE [LARGE SCALE GENOMIC DNA]</scope>
    <source>
        <strain evidence="4 5">CECT 7306</strain>
    </source>
</reference>
<accession>A0A3N1HRD3</accession>
<dbReference type="InterPro" id="IPR016047">
    <property type="entry name" value="M23ase_b-sheet_dom"/>
</dbReference>
<dbReference type="PANTHER" id="PTHR21666">
    <property type="entry name" value="PEPTIDASE-RELATED"/>
    <property type="match status" value="1"/>
</dbReference>
<evidence type="ECO:0000313" key="4">
    <source>
        <dbReference type="EMBL" id="ROP45057.1"/>
    </source>
</evidence>
<feature type="domain" description="M23ase beta-sheet core" evidence="3">
    <location>
        <begin position="76"/>
        <end position="169"/>
    </location>
</feature>
<organism evidence="4 5">
    <name type="scientific">Pseudokineococcus lusitanus</name>
    <dbReference type="NCBI Taxonomy" id="763993"/>
    <lineage>
        <taxon>Bacteria</taxon>
        <taxon>Bacillati</taxon>
        <taxon>Actinomycetota</taxon>
        <taxon>Actinomycetes</taxon>
        <taxon>Kineosporiales</taxon>
        <taxon>Kineosporiaceae</taxon>
        <taxon>Pseudokineococcus</taxon>
    </lineage>
</organism>
<sequence>MTSRHATPTAPRTARRAAAGAARASRRRRALAVTGLSVLAALAAGTAHAADGELVTPASGRVTGIVGGHCSTPGDGHGGVDVAAPTGTKVIAAAAGVVSIAGTQAGSESYGTFVRIHHGSRDRTIYAHLSAVAVAPGQEVLPGQTIGYVGSTGRSSGPHLHFEYRHDNVRQTSINAGFTCRKDVAMCTVIPGVQLAGEPTSVPLSVMAAPELADTRPDAVHALGTDDAHDHEGGVDPLTD</sequence>
<feature type="chain" id="PRO_5018276474" evidence="2">
    <location>
        <begin position="50"/>
        <end position="240"/>
    </location>
</feature>
<protein>
    <submittedName>
        <fullName evidence="4">Peptidase M23-like protein</fullName>
    </submittedName>
</protein>
<proteinExistence type="predicted"/>
<dbReference type="RefSeq" id="WP_123379242.1">
    <property type="nucleotide sequence ID" value="NZ_RJKN01000002.1"/>
</dbReference>
<dbReference type="OrthoDB" id="1099523at2"/>
<dbReference type="InParanoid" id="A0A3N1HRD3"/>